<dbReference type="GO" id="GO:0016020">
    <property type="term" value="C:membrane"/>
    <property type="evidence" value="ECO:0007669"/>
    <property type="project" value="TreeGrafter"/>
</dbReference>
<dbReference type="GO" id="GO:0003824">
    <property type="term" value="F:catalytic activity"/>
    <property type="evidence" value="ECO:0007669"/>
    <property type="project" value="UniProtKB-ARBA"/>
</dbReference>
<dbReference type="InterPro" id="IPR050266">
    <property type="entry name" value="AB_hydrolase_sf"/>
</dbReference>
<protein>
    <submittedName>
        <fullName evidence="2">Pimeloyl-ACP methyl ester carboxylesterase</fullName>
    </submittedName>
</protein>
<dbReference type="Pfam" id="PF12697">
    <property type="entry name" value="Abhydrolase_6"/>
    <property type="match status" value="1"/>
</dbReference>
<dbReference type="InterPro" id="IPR000073">
    <property type="entry name" value="AB_hydrolase_1"/>
</dbReference>
<evidence type="ECO:0000259" key="1">
    <source>
        <dbReference type="Pfam" id="PF12697"/>
    </source>
</evidence>
<dbReference type="STRING" id="633440.SAMN05421869_11729"/>
<gene>
    <name evidence="2" type="ORF">SAMN05421869_11729</name>
</gene>
<dbReference type="PANTHER" id="PTHR43798:SF33">
    <property type="entry name" value="HYDROLASE, PUTATIVE (AFU_ORTHOLOGUE AFUA_2G14860)-RELATED"/>
    <property type="match status" value="1"/>
</dbReference>
<accession>A0A1G9D6H6</accession>
<reference evidence="2 3" key="1">
    <citation type="submission" date="2016-10" db="EMBL/GenBank/DDBJ databases">
        <authorList>
            <person name="de Groot N.N."/>
        </authorList>
    </citation>
    <scope>NUCLEOTIDE SEQUENCE [LARGE SCALE GENOMIC DNA]</scope>
    <source>
        <strain evidence="2 3">CGMCC 4.6533</strain>
    </source>
</reference>
<proteinExistence type="predicted"/>
<dbReference type="Gene3D" id="3.40.50.1820">
    <property type="entry name" value="alpha/beta hydrolase"/>
    <property type="match status" value="1"/>
</dbReference>
<dbReference type="PANTHER" id="PTHR43798">
    <property type="entry name" value="MONOACYLGLYCEROL LIPASE"/>
    <property type="match status" value="1"/>
</dbReference>
<organism evidence="2 3">
    <name type="scientific">Nonomuraea jiangxiensis</name>
    <dbReference type="NCBI Taxonomy" id="633440"/>
    <lineage>
        <taxon>Bacteria</taxon>
        <taxon>Bacillati</taxon>
        <taxon>Actinomycetota</taxon>
        <taxon>Actinomycetes</taxon>
        <taxon>Streptosporangiales</taxon>
        <taxon>Streptosporangiaceae</taxon>
        <taxon>Nonomuraea</taxon>
    </lineage>
</organism>
<dbReference type="Proteomes" id="UP000199202">
    <property type="component" value="Unassembled WGS sequence"/>
</dbReference>
<dbReference type="EMBL" id="FNDJ01000017">
    <property type="protein sequence ID" value="SDK59522.1"/>
    <property type="molecule type" value="Genomic_DNA"/>
</dbReference>
<dbReference type="SUPFAM" id="SSF53474">
    <property type="entry name" value="alpha/beta-Hydrolases"/>
    <property type="match status" value="1"/>
</dbReference>
<keyword evidence="3" id="KW-1185">Reference proteome</keyword>
<dbReference type="AlphaFoldDB" id="A0A1G9D6H6"/>
<sequence length="249" mass="27057">MVASHREDHVVAGLKIAGHRKRGPGPAVVCVHGAGVSSREFLPFVEVLGERHDAWAIDLPGFGASGRPGRPLTLPAHADVVAEWVDVAKVERPCLLGASFGCQVVVEAAARHPEVAAALVLAGPTVDPRGRSPWRLVWQWLRNSRGESPSMMPLNLADYRDAGLRGLLATFGESMRDPVEDKLPHVTVPALVLRGGRDRMVPQPWAEEVARLLPYGRLVVMDGLPHMAPYRDPRGVARRVESFLSEVVV</sequence>
<name>A0A1G9D6H6_9ACTN</name>
<evidence type="ECO:0000313" key="3">
    <source>
        <dbReference type="Proteomes" id="UP000199202"/>
    </source>
</evidence>
<dbReference type="InterPro" id="IPR029058">
    <property type="entry name" value="AB_hydrolase_fold"/>
</dbReference>
<evidence type="ECO:0000313" key="2">
    <source>
        <dbReference type="EMBL" id="SDK59522.1"/>
    </source>
</evidence>
<feature type="domain" description="AB hydrolase-1" evidence="1">
    <location>
        <begin position="28"/>
        <end position="238"/>
    </location>
</feature>